<protein>
    <submittedName>
        <fullName evidence="2">Pyruvate ferredoxin oxidoreductase alpha subunit</fullName>
    </submittedName>
</protein>
<dbReference type="Pfam" id="PF17147">
    <property type="entry name" value="PFOR_II"/>
    <property type="match status" value="1"/>
</dbReference>
<dbReference type="PANTHER" id="PTHR32154">
    <property type="entry name" value="PYRUVATE-FLAVODOXIN OXIDOREDUCTASE-RELATED"/>
    <property type="match status" value="1"/>
</dbReference>
<keyword evidence="2" id="KW-0670">Pyruvate</keyword>
<dbReference type="Proteomes" id="UP000543224">
    <property type="component" value="Unassembled WGS sequence"/>
</dbReference>
<accession>A0A6V8P0K4</accession>
<feature type="non-terminal residue" evidence="2">
    <location>
        <position position="113"/>
    </location>
</feature>
<organism evidence="2 3">
    <name type="scientific">Candidatus Hakubella thermalkaliphila</name>
    <dbReference type="NCBI Taxonomy" id="2754717"/>
    <lineage>
        <taxon>Bacteria</taxon>
        <taxon>Bacillati</taxon>
        <taxon>Actinomycetota</taxon>
        <taxon>Actinomycetota incertae sedis</taxon>
        <taxon>Candidatus Hakubellales</taxon>
        <taxon>Candidatus Hakubellaceae</taxon>
        <taxon>Candidatus Hakubella</taxon>
    </lineage>
</organism>
<evidence type="ECO:0000313" key="2">
    <source>
        <dbReference type="EMBL" id="GFP26049.1"/>
    </source>
</evidence>
<dbReference type="GO" id="GO:0006979">
    <property type="term" value="P:response to oxidative stress"/>
    <property type="evidence" value="ECO:0007669"/>
    <property type="project" value="TreeGrafter"/>
</dbReference>
<name>A0A6V8P0K4_9ACTN</name>
<comment type="caution">
    <text evidence="2">The sequence shown here is derived from an EMBL/GenBank/DDBJ whole genome shotgun (WGS) entry which is preliminary data.</text>
</comment>
<dbReference type="InterPro" id="IPR033412">
    <property type="entry name" value="PFOR_II"/>
</dbReference>
<dbReference type="SUPFAM" id="SSF52922">
    <property type="entry name" value="TK C-terminal domain-like"/>
    <property type="match status" value="1"/>
</dbReference>
<evidence type="ECO:0000259" key="1">
    <source>
        <dbReference type="Pfam" id="PF17147"/>
    </source>
</evidence>
<dbReference type="PANTHER" id="PTHR32154:SF0">
    <property type="entry name" value="PYRUVATE-FLAVODOXIN OXIDOREDUCTASE-RELATED"/>
    <property type="match status" value="1"/>
</dbReference>
<gene>
    <name evidence="2" type="ORF">HKBW3S25_01536</name>
</gene>
<dbReference type="AlphaFoldDB" id="A0A6V8P0K4"/>
<sequence>MGIISPNVIRPFPAEEIRKALERVKAVLIADRADSYGAHGGNMALEVKAALKDDPQSRTLCLARVYGLGGKDFYTEDAEELLRQALQAAQTWQVEIPFDYHGANPGHPDPKLE</sequence>
<proteinExistence type="predicted"/>
<feature type="domain" description="Pyruvate:ferredoxin oxidoreductase core" evidence="1">
    <location>
        <begin position="1"/>
        <end position="77"/>
    </location>
</feature>
<evidence type="ECO:0000313" key="3">
    <source>
        <dbReference type="Proteomes" id="UP000543224"/>
    </source>
</evidence>
<dbReference type="EMBL" id="BLRX01000337">
    <property type="protein sequence ID" value="GFP26049.1"/>
    <property type="molecule type" value="Genomic_DNA"/>
</dbReference>
<dbReference type="Gene3D" id="3.40.50.920">
    <property type="match status" value="1"/>
</dbReference>
<dbReference type="InterPro" id="IPR050722">
    <property type="entry name" value="Pyruvate:ferred/Flavod_OxRd"/>
</dbReference>
<reference evidence="2 3" key="1">
    <citation type="journal article" date="2020" name="Front. Microbiol.">
        <title>Single-cell genomics of novel Actinobacteria with the Wood-Ljungdahl pathway discovered in a serpentinizing system.</title>
        <authorList>
            <person name="Merino N."/>
            <person name="Kawai M."/>
            <person name="Boyd E.S."/>
            <person name="Colman D.R."/>
            <person name="McGlynn S.E."/>
            <person name="Nealson K.H."/>
            <person name="Kurokawa K."/>
            <person name="Hongoh Y."/>
        </authorList>
    </citation>
    <scope>NUCLEOTIDE SEQUENCE [LARGE SCALE GENOMIC DNA]</scope>
    <source>
        <strain evidence="2 3">S25</strain>
    </source>
</reference>
<dbReference type="InterPro" id="IPR009014">
    <property type="entry name" value="Transketo_C/PFOR_II"/>
</dbReference>